<feature type="transmembrane region" description="Helical" evidence="1">
    <location>
        <begin position="138"/>
        <end position="158"/>
    </location>
</feature>
<keyword evidence="1" id="KW-0472">Membrane</keyword>
<protein>
    <recommendedName>
        <fullName evidence="5">Secreted protein</fullName>
    </recommendedName>
</protein>
<dbReference type="EMBL" id="JANYMP010000005">
    <property type="protein sequence ID" value="MCS7477912.1"/>
    <property type="molecule type" value="Genomic_DNA"/>
</dbReference>
<comment type="caution">
    <text evidence="3">The sequence shown here is derived from an EMBL/GenBank/DDBJ whole genome shotgun (WGS) entry which is preliminary data.</text>
</comment>
<dbReference type="Proteomes" id="UP001141259">
    <property type="component" value="Unassembled WGS sequence"/>
</dbReference>
<organism evidence="3 4">
    <name type="scientific">Umezawaea endophytica</name>
    <dbReference type="NCBI Taxonomy" id="1654476"/>
    <lineage>
        <taxon>Bacteria</taxon>
        <taxon>Bacillati</taxon>
        <taxon>Actinomycetota</taxon>
        <taxon>Actinomycetes</taxon>
        <taxon>Pseudonocardiales</taxon>
        <taxon>Pseudonocardiaceae</taxon>
        <taxon>Umezawaea</taxon>
    </lineage>
</organism>
<dbReference type="SUPFAM" id="SSF49299">
    <property type="entry name" value="PKD domain"/>
    <property type="match status" value="1"/>
</dbReference>
<dbReference type="AlphaFoldDB" id="A0A9X2VJY8"/>
<accession>A0A9X2VJY8</accession>
<evidence type="ECO:0000313" key="4">
    <source>
        <dbReference type="Proteomes" id="UP001141259"/>
    </source>
</evidence>
<keyword evidence="2" id="KW-0732">Signal</keyword>
<dbReference type="InterPro" id="IPR035986">
    <property type="entry name" value="PKD_dom_sf"/>
</dbReference>
<name>A0A9X2VJY8_9PSEU</name>
<keyword evidence="1" id="KW-0812">Transmembrane</keyword>
<sequence>MRGIPLRGTAVLLLVTAFLSTPAALADGPAAGADLHVAQSLGARELTVVLRRVDGVPGPLRVDVVTHAGTVPGSLRLRLASAGVSETTVALGATPGVHGGTVEVGRPGPHELVLDDGTATASIPFVVPVSVLSPAERATYAGFAAAGLLLALALVAALRARRGWVVVVPTAGFGAVLAVAVTAAVLSASTPAPPVPGEYVDATVDAVLDPYSLAHPALGQATRPPATMLVRPTKAGDGVDLVLSFTDSASGRPVDDLLVHDSAFVHLLVVTPSLGLRHLHPVRVGPGEYRVHVADTEPGHYALAAEVSRRGGGVQLLRSPTGFDVDGQAPPVQDAAATQVDVSNARSGEPTTIVARFGDRADLQPWLGMVGHLIAVGPLPDDASTAAVERAPLWAHVHAMAPARRSADREAPDETVAAYGPEASFTHTFPLPGRYRVWVQAQRDYELLTVPVWVDVAAGTTASGR</sequence>
<feature type="chain" id="PRO_5040878801" description="Secreted protein" evidence="2">
    <location>
        <begin position="27"/>
        <end position="465"/>
    </location>
</feature>
<feature type="signal peptide" evidence="2">
    <location>
        <begin position="1"/>
        <end position="26"/>
    </location>
</feature>
<evidence type="ECO:0000256" key="1">
    <source>
        <dbReference type="SAM" id="Phobius"/>
    </source>
</evidence>
<dbReference type="RefSeq" id="WP_259623416.1">
    <property type="nucleotide sequence ID" value="NZ_JANYMP010000005.1"/>
</dbReference>
<gene>
    <name evidence="3" type="ORF">NZH93_13695</name>
</gene>
<reference evidence="3" key="1">
    <citation type="submission" date="2022-08" db="EMBL/GenBank/DDBJ databases">
        <authorList>
            <person name="Tistechok S."/>
            <person name="Samborskyy M."/>
            <person name="Roman I."/>
        </authorList>
    </citation>
    <scope>NUCLEOTIDE SEQUENCE</scope>
    <source>
        <strain evidence="3">DSM 103496</strain>
    </source>
</reference>
<evidence type="ECO:0008006" key="5">
    <source>
        <dbReference type="Google" id="ProtNLM"/>
    </source>
</evidence>
<feature type="transmembrane region" description="Helical" evidence="1">
    <location>
        <begin position="165"/>
        <end position="186"/>
    </location>
</feature>
<keyword evidence="1" id="KW-1133">Transmembrane helix</keyword>
<evidence type="ECO:0000313" key="3">
    <source>
        <dbReference type="EMBL" id="MCS7477912.1"/>
    </source>
</evidence>
<keyword evidence="4" id="KW-1185">Reference proteome</keyword>
<evidence type="ECO:0000256" key="2">
    <source>
        <dbReference type="SAM" id="SignalP"/>
    </source>
</evidence>
<proteinExistence type="predicted"/>